<reference evidence="6 7" key="1">
    <citation type="submission" date="2020-10" db="EMBL/GenBank/DDBJ databases">
        <authorList>
            <person name="Castelo-Branco R."/>
            <person name="Eusebio N."/>
            <person name="Adriana R."/>
            <person name="Vieira A."/>
            <person name="Brugerolle De Fraissinette N."/>
            <person name="Rezende De Castro R."/>
            <person name="Schneider M.P."/>
            <person name="Vasconcelos V."/>
            <person name="Leao P.N."/>
        </authorList>
    </citation>
    <scope>NUCLEOTIDE SEQUENCE [LARGE SCALE GENOMIC DNA]</scope>
    <source>
        <strain evidence="6 7">LEGE 03274</strain>
    </source>
</reference>
<dbReference type="RefSeq" id="WP_193802003.1">
    <property type="nucleotide sequence ID" value="NZ_JADEWC010000048.1"/>
</dbReference>
<keyword evidence="6" id="KW-0540">Nuclease</keyword>
<dbReference type="Gene3D" id="3.90.220.20">
    <property type="entry name" value="DNA methylase specificity domains"/>
    <property type="match status" value="2"/>
</dbReference>
<evidence type="ECO:0000313" key="7">
    <source>
        <dbReference type="Proteomes" id="UP000654604"/>
    </source>
</evidence>
<keyword evidence="2" id="KW-0680">Restriction system</keyword>
<accession>A0ABR9V7B4</accession>
<comment type="similarity">
    <text evidence="1">Belongs to the type-I restriction system S methylase family.</text>
</comment>
<proteinExistence type="inferred from homology"/>
<dbReference type="InterPro" id="IPR044946">
    <property type="entry name" value="Restrct_endonuc_typeI_TRD_sf"/>
</dbReference>
<dbReference type="Pfam" id="PF01420">
    <property type="entry name" value="Methylase_S"/>
    <property type="match status" value="2"/>
</dbReference>
<dbReference type="InterPro" id="IPR000055">
    <property type="entry name" value="Restrct_endonuc_typeI_TRD"/>
</dbReference>
<dbReference type="Gene3D" id="1.10.287.1120">
    <property type="entry name" value="Bipartite methylase S protein"/>
    <property type="match status" value="1"/>
</dbReference>
<keyword evidence="6" id="KW-0255">Endonuclease</keyword>
<organism evidence="6 7">
    <name type="scientific">Cyanobacterium stanieri LEGE 03274</name>
    <dbReference type="NCBI Taxonomy" id="1828756"/>
    <lineage>
        <taxon>Bacteria</taxon>
        <taxon>Bacillati</taxon>
        <taxon>Cyanobacteriota</taxon>
        <taxon>Cyanophyceae</taxon>
        <taxon>Oscillatoriophycideae</taxon>
        <taxon>Chroococcales</taxon>
        <taxon>Geminocystaceae</taxon>
        <taxon>Cyanobacterium</taxon>
    </lineage>
</organism>
<evidence type="ECO:0000256" key="1">
    <source>
        <dbReference type="ARBA" id="ARBA00010923"/>
    </source>
</evidence>
<evidence type="ECO:0000256" key="4">
    <source>
        <dbReference type="ARBA" id="ARBA00038652"/>
    </source>
</evidence>
<evidence type="ECO:0000256" key="2">
    <source>
        <dbReference type="ARBA" id="ARBA00022747"/>
    </source>
</evidence>
<dbReference type="EMBL" id="JADEWC010000048">
    <property type="protein sequence ID" value="MBE9223785.1"/>
    <property type="molecule type" value="Genomic_DNA"/>
</dbReference>
<feature type="domain" description="Type I restriction modification DNA specificity" evidence="5">
    <location>
        <begin position="240"/>
        <end position="420"/>
    </location>
</feature>
<dbReference type="InterPro" id="IPR051212">
    <property type="entry name" value="Type-I_RE_S_subunit"/>
</dbReference>
<gene>
    <name evidence="6" type="ORF">IQ215_13870</name>
</gene>
<feature type="domain" description="Type I restriction modification DNA specificity" evidence="5">
    <location>
        <begin position="70"/>
        <end position="188"/>
    </location>
</feature>
<evidence type="ECO:0000259" key="5">
    <source>
        <dbReference type="Pfam" id="PF01420"/>
    </source>
</evidence>
<dbReference type="PANTHER" id="PTHR43140">
    <property type="entry name" value="TYPE-1 RESTRICTION ENZYME ECOKI SPECIFICITY PROTEIN"/>
    <property type="match status" value="1"/>
</dbReference>
<evidence type="ECO:0000313" key="6">
    <source>
        <dbReference type="EMBL" id="MBE9223785.1"/>
    </source>
</evidence>
<keyword evidence="3" id="KW-0238">DNA-binding</keyword>
<dbReference type="Proteomes" id="UP000654604">
    <property type="component" value="Unassembled WGS sequence"/>
</dbReference>
<keyword evidence="6" id="KW-0378">Hydrolase</keyword>
<comment type="caution">
    <text evidence="6">The sequence shown here is derived from an EMBL/GenBank/DDBJ whole genome shotgun (WGS) entry which is preliminary data.</text>
</comment>
<keyword evidence="7" id="KW-1185">Reference proteome</keyword>
<dbReference type="SUPFAM" id="SSF116734">
    <property type="entry name" value="DNA methylase specificity domain"/>
    <property type="match status" value="2"/>
</dbReference>
<protein>
    <submittedName>
        <fullName evidence="6">Restriction endonuclease subunit S</fullName>
    </submittedName>
</protein>
<dbReference type="GO" id="GO:0004519">
    <property type="term" value="F:endonuclease activity"/>
    <property type="evidence" value="ECO:0007669"/>
    <property type="project" value="UniProtKB-KW"/>
</dbReference>
<dbReference type="PANTHER" id="PTHR43140:SF1">
    <property type="entry name" value="TYPE I RESTRICTION ENZYME ECOKI SPECIFICITY SUBUNIT"/>
    <property type="match status" value="1"/>
</dbReference>
<dbReference type="CDD" id="cd17268">
    <property type="entry name" value="RMtype1_S_Ara36733I_TRD1-CR1_like"/>
    <property type="match status" value="2"/>
</dbReference>
<comment type="subunit">
    <text evidence="4">The methyltransferase is composed of M and S polypeptides.</text>
</comment>
<sequence>MMLSLPKYDCYKDSGVDWLGEIPVHWGITRMANFGSFTKGKGISKNDISEQGLPALLYGDIYTKYNIKTDYLITTVPNNIASNSAQIYYNDILFTGSGETLEDIGKCIVYKGNSVGYAGGDVIIFRQNKCNSLYLSYLFNSSFFNEQKAKLAKGQIIVHIYSSKLKTIKFCLPPLEEQEKIVKFLDRKCEEVESAIALKQRLIILLEEQSAIVINQAVTKGLNPNAPMKDSGIDWLGDIPSHWEVTRMANFGSFNKGKGISKNDISEKGLPALLYGDIYTKYNIKTDYLITTVPNNIASNSAQIYYDDILFTGSGETLEDIGKCIVYKGNDIGYAGGDVIIFRQNRYNSLYLSYLFNSFLFKEQKAKLAKGQIIVHIYSSKLKNIKFCIPPIEEQEKIVEYLEQKTAEIEELKEKTLQQIGKLKEFKQILIAEAVTGKIKV</sequence>
<evidence type="ECO:0000256" key="3">
    <source>
        <dbReference type="ARBA" id="ARBA00023125"/>
    </source>
</evidence>
<name>A0ABR9V7B4_9CHRO</name>